<dbReference type="AlphaFoldDB" id="A0A0M6WIQ0"/>
<dbReference type="Proteomes" id="UP000049828">
    <property type="component" value="Unassembled WGS sequence"/>
</dbReference>
<dbReference type="OrthoDB" id="2060896at2"/>
<dbReference type="EMBL" id="CVRS01000065">
    <property type="protein sequence ID" value="CRL36662.1"/>
    <property type="molecule type" value="Genomic_DNA"/>
</dbReference>
<evidence type="ECO:0008006" key="3">
    <source>
        <dbReference type="Google" id="ProtNLM"/>
    </source>
</evidence>
<name>A0A0M6WIQ0_9FIRM</name>
<reference evidence="2" key="1">
    <citation type="submission" date="2015-05" db="EMBL/GenBank/DDBJ databases">
        <authorList>
            <consortium name="Pathogen Informatics"/>
        </authorList>
    </citation>
    <scope>NUCLEOTIDE SEQUENCE [LARGE SCALE GENOMIC DNA]</scope>
    <source>
        <strain evidence="2">L1-83</strain>
    </source>
</reference>
<evidence type="ECO:0000313" key="2">
    <source>
        <dbReference type="Proteomes" id="UP000049828"/>
    </source>
</evidence>
<accession>A0A0M6WIQ0</accession>
<keyword evidence="2" id="KW-1185">Reference proteome</keyword>
<gene>
    <name evidence="1" type="ORF">RIL183_19871</name>
</gene>
<proteinExistence type="predicted"/>
<evidence type="ECO:0000313" key="1">
    <source>
        <dbReference type="EMBL" id="CRL36662.1"/>
    </source>
</evidence>
<sequence length="73" mass="8576">MEKSRVTEYILTYMRENQITSSELSEKTGIAEEKLCPDYKEPLLAEEFLRLCALLRLSPEEISREIHKKEVTD</sequence>
<organism evidence="1 2">
    <name type="scientific">Roseburia inulinivorans</name>
    <dbReference type="NCBI Taxonomy" id="360807"/>
    <lineage>
        <taxon>Bacteria</taxon>
        <taxon>Bacillati</taxon>
        <taxon>Bacillota</taxon>
        <taxon>Clostridia</taxon>
        <taxon>Lachnospirales</taxon>
        <taxon>Lachnospiraceae</taxon>
        <taxon>Roseburia</taxon>
    </lineage>
</organism>
<protein>
    <recommendedName>
        <fullName evidence="3">XRE family transcriptional regulator</fullName>
    </recommendedName>
</protein>
<dbReference type="RefSeq" id="WP_055039460.1">
    <property type="nucleotide sequence ID" value="NZ_CVRS01000065.1"/>
</dbReference>